<evidence type="ECO:0000313" key="8">
    <source>
        <dbReference type="EMBL" id="UOE21882.1"/>
    </source>
</evidence>
<dbReference type="EMBL" id="CP063196">
    <property type="protein sequence ID" value="UOE21882.1"/>
    <property type="molecule type" value="Genomic_DNA"/>
</dbReference>
<dbReference type="GO" id="GO:0033214">
    <property type="term" value="P:siderophore-iron import into cell"/>
    <property type="evidence" value="ECO:0007669"/>
    <property type="project" value="TreeGrafter"/>
</dbReference>
<accession>A0A399G6W4</accession>
<evidence type="ECO:0000256" key="6">
    <source>
        <dbReference type="ARBA" id="ARBA00022989"/>
    </source>
</evidence>
<dbReference type="InterPro" id="IPR000522">
    <property type="entry name" value="ABC_transptr_permease_BtuC"/>
</dbReference>
<dbReference type="Pfam" id="PF01032">
    <property type="entry name" value="FecCD"/>
    <property type="match status" value="1"/>
</dbReference>
<dbReference type="InterPro" id="IPR037294">
    <property type="entry name" value="ABC_BtuC-like"/>
</dbReference>
<evidence type="ECO:0000256" key="5">
    <source>
        <dbReference type="ARBA" id="ARBA00022692"/>
    </source>
</evidence>
<dbReference type="Proteomes" id="UP000265719">
    <property type="component" value="Chromosome"/>
</dbReference>
<evidence type="ECO:0000256" key="2">
    <source>
        <dbReference type="ARBA" id="ARBA00007935"/>
    </source>
</evidence>
<keyword evidence="4" id="KW-1003">Cell membrane</keyword>
<dbReference type="OrthoDB" id="4455417at2"/>
<name>A0A399G6W4_9ACTN</name>
<dbReference type="PANTHER" id="PTHR30472:SF24">
    <property type="entry name" value="FERRIC ENTEROBACTIN TRANSPORT SYSTEM PERMEASE PROTEIN FEPG"/>
    <property type="match status" value="1"/>
</dbReference>
<keyword evidence="9" id="KW-1185">Reference proteome</keyword>
<evidence type="ECO:0000256" key="1">
    <source>
        <dbReference type="ARBA" id="ARBA00004651"/>
    </source>
</evidence>
<dbReference type="SUPFAM" id="SSF81345">
    <property type="entry name" value="ABC transporter involved in vitamin B12 uptake, BtuC"/>
    <property type="match status" value="1"/>
</dbReference>
<keyword evidence="5" id="KW-0812">Transmembrane</keyword>
<dbReference type="Gene3D" id="1.10.3470.10">
    <property type="entry name" value="ABC transporter involved in vitamin B12 uptake, BtuC"/>
    <property type="match status" value="1"/>
</dbReference>
<keyword evidence="7" id="KW-0472">Membrane</keyword>
<dbReference type="GO" id="GO:0022857">
    <property type="term" value="F:transmembrane transporter activity"/>
    <property type="evidence" value="ECO:0007669"/>
    <property type="project" value="InterPro"/>
</dbReference>
<proteinExistence type="inferred from homology"/>
<sequence length="346" mass="35539">MWSRRVVLLRAPRAPLSLRFDLRSFTVGLACLATAVAVGAWSLTVGEMALPLRDVAAALVGRSDDGVARIVMEWRMPRVLLAALGGWALALSGAVFQTVTRNPLGSPDVIGFNTGAYTGALLGMLLVGGGHLTTVAGALLGGTLTGLAVYVLALRRGLNGYRLVVVGIGISSLLASVNGYLMITVRVEEALPAAVWGAGSLATATWADVVPVLVAVAVLTPVLMLVNRDTQLTALGDDAARSRGVDTDRLRPVLLATGVALTAAVTAVAGPIAFVALVAPQLAVRLTRTPALPLLPTAFLGASLLVLSDLVARTVIAPAQLPVGVVTVTVGGGYLAWLLISQARKS</sequence>
<comment type="subcellular location">
    <subcellularLocation>
        <location evidence="1">Cell membrane</location>
        <topology evidence="1">Multi-pass membrane protein</topology>
    </subcellularLocation>
</comment>
<dbReference type="GO" id="GO:0005886">
    <property type="term" value="C:plasma membrane"/>
    <property type="evidence" value="ECO:0007669"/>
    <property type="project" value="UniProtKB-SubCell"/>
</dbReference>
<dbReference type="AlphaFoldDB" id="A0A399G6W4"/>
<evidence type="ECO:0000313" key="9">
    <source>
        <dbReference type="Proteomes" id="UP000265719"/>
    </source>
</evidence>
<organism evidence="8 9">
    <name type="scientific">Thermobifida halotolerans</name>
    <dbReference type="NCBI Taxonomy" id="483545"/>
    <lineage>
        <taxon>Bacteria</taxon>
        <taxon>Bacillati</taxon>
        <taxon>Actinomycetota</taxon>
        <taxon>Actinomycetes</taxon>
        <taxon>Streptosporangiales</taxon>
        <taxon>Nocardiopsidaceae</taxon>
        <taxon>Thermobifida</taxon>
    </lineage>
</organism>
<keyword evidence="6" id="KW-1133">Transmembrane helix</keyword>
<reference evidence="8" key="1">
    <citation type="submission" date="2020-10" db="EMBL/GenBank/DDBJ databases">
        <title>De novo genome project of the cellulose decomposer Thermobifida halotolerans type strain.</title>
        <authorList>
            <person name="Nagy I."/>
            <person name="Horvath B."/>
            <person name="Kukolya J."/>
            <person name="Nagy I."/>
            <person name="Orsini M."/>
        </authorList>
    </citation>
    <scope>NUCLEOTIDE SEQUENCE</scope>
    <source>
        <strain evidence="8">DSM 44931</strain>
    </source>
</reference>
<dbReference type="KEGG" id="thao:NI17_006095"/>
<evidence type="ECO:0000256" key="7">
    <source>
        <dbReference type="ARBA" id="ARBA00023136"/>
    </source>
</evidence>
<keyword evidence="3" id="KW-0813">Transport</keyword>
<protein>
    <submittedName>
        <fullName evidence="8">Iron chelate uptake ABC transporter family permease subunit</fullName>
    </submittedName>
</protein>
<dbReference type="PANTHER" id="PTHR30472">
    <property type="entry name" value="FERRIC ENTEROBACTIN TRANSPORT SYSTEM PERMEASE PROTEIN"/>
    <property type="match status" value="1"/>
</dbReference>
<gene>
    <name evidence="8" type="ORF">NI17_006095</name>
</gene>
<evidence type="ECO:0000256" key="4">
    <source>
        <dbReference type="ARBA" id="ARBA00022475"/>
    </source>
</evidence>
<dbReference type="CDD" id="cd06550">
    <property type="entry name" value="TM_ABC_iron-siderophores_like"/>
    <property type="match status" value="1"/>
</dbReference>
<comment type="similarity">
    <text evidence="2">Belongs to the binding-protein-dependent transport system permease family. FecCD subfamily.</text>
</comment>
<evidence type="ECO:0000256" key="3">
    <source>
        <dbReference type="ARBA" id="ARBA00022448"/>
    </source>
</evidence>